<dbReference type="Pfam" id="PF12936">
    <property type="entry name" value="Kri1_C"/>
    <property type="match status" value="1"/>
</dbReference>
<reference evidence="5" key="1">
    <citation type="submission" date="2012-09" db="EMBL/GenBank/DDBJ databases">
        <authorList>
            <person name="Martin A.A."/>
        </authorList>
    </citation>
    <scope>NUCLEOTIDE SEQUENCE</scope>
</reference>
<sequence length="461" mass="55036">LFFRQIDESDEEVHQEHSTYFEEQERIRNELRRAVQNYDNSDNSDNSDDFLISKAKSAEEKEREEEDFYSWMKSHGNEDVSDNDFLKGLKKAWKNPEIDEGEMFLRDYLMNGDFVPSEKDQIVTFDDIREMEEDEKDLEMQRNFEHKYNFRFEEPDQEFIKQYPRTVGDSLRRGNSKRKEKREEYKERKDKEKRERKQEIREMKKMMKAEIERKLERLKKMAGDDIPLNVDDLMGDFDPKEYDKRMAEVFNDEYYGKGDNRVDEDATRVKLSDVDEVRRVVYVVSFLFLCNLQVPIEDDSSDYDNLCVPSVSTTRGTDKTCVANYEDGPAQQNSDRAKLQTKNGNFNDLCWYCGGFLVPKLSVLLDTRRKKKRKSTFWKALHKEKPLFNPNEKTFEEYFNEYYALDYEDIIGDQLTRFKYRQVVPNDFGLSIGEILSADDRQLNAWASLKKVYFDVFISLR</sequence>
<reference evidence="6" key="2">
    <citation type="submission" date="2017-02" db="UniProtKB">
        <authorList>
            <consortium name="WormBaseParasite"/>
        </authorList>
    </citation>
    <scope>IDENTIFICATION</scope>
</reference>
<dbReference type="InterPro" id="IPR024626">
    <property type="entry name" value="Kri1-like_C"/>
</dbReference>
<evidence type="ECO:0000256" key="3">
    <source>
        <dbReference type="SAM" id="MobiDB-lite"/>
    </source>
</evidence>
<organism evidence="5 6">
    <name type="scientific">Angiostrongylus cantonensis</name>
    <name type="common">Rat lungworm</name>
    <dbReference type="NCBI Taxonomy" id="6313"/>
    <lineage>
        <taxon>Eukaryota</taxon>
        <taxon>Metazoa</taxon>
        <taxon>Ecdysozoa</taxon>
        <taxon>Nematoda</taxon>
        <taxon>Chromadorea</taxon>
        <taxon>Rhabditida</taxon>
        <taxon>Rhabditina</taxon>
        <taxon>Rhabditomorpha</taxon>
        <taxon>Strongyloidea</taxon>
        <taxon>Metastrongylidae</taxon>
        <taxon>Angiostrongylus</taxon>
    </lineage>
</organism>
<feature type="region of interest" description="Disordered" evidence="3">
    <location>
        <begin position="165"/>
        <end position="199"/>
    </location>
</feature>
<dbReference type="GO" id="GO:0030686">
    <property type="term" value="C:90S preribosome"/>
    <property type="evidence" value="ECO:0007669"/>
    <property type="project" value="TreeGrafter"/>
</dbReference>
<dbReference type="Proteomes" id="UP000035642">
    <property type="component" value="Unassembled WGS sequence"/>
</dbReference>
<accession>A0A0K0CTT9</accession>
<feature type="domain" description="Kri1-like C-terminal" evidence="4">
    <location>
        <begin position="393"/>
        <end position="452"/>
    </location>
</feature>
<dbReference type="GO" id="GO:0005730">
    <property type="term" value="C:nucleolus"/>
    <property type="evidence" value="ECO:0007669"/>
    <property type="project" value="TreeGrafter"/>
</dbReference>
<dbReference type="Pfam" id="PF05178">
    <property type="entry name" value="Kri1"/>
    <property type="match status" value="1"/>
</dbReference>
<dbReference type="AlphaFoldDB" id="A0A0K0CTT9"/>
<comment type="similarity">
    <text evidence="1">Belongs to the KRI1 family.</text>
</comment>
<evidence type="ECO:0000256" key="2">
    <source>
        <dbReference type="ARBA" id="ARBA00017294"/>
    </source>
</evidence>
<dbReference type="STRING" id="6313.A0A0K0CTT9"/>
<protein>
    <recommendedName>
        <fullName evidence="2">Protein KRI1 homolog</fullName>
    </recommendedName>
</protein>
<evidence type="ECO:0000259" key="4">
    <source>
        <dbReference type="Pfam" id="PF12936"/>
    </source>
</evidence>
<dbReference type="InterPro" id="IPR018034">
    <property type="entry name" value="Kri1"/>
</dbReference>
<dbReference type="WBParaSite" id="ACAC_0000054001-mRNA-1">
    <property type="protein sequence ID" value="ACAC_0000054001-mRNA-1"/>
    <property type="gene ID" value="ACAC_0000054001"/>
</dbReference>
<feature type="region of interest" description="Disordered" evidence="3">
    <location>
        <begin position="1"/>
        <end position="64"/>
    </location>
</feature>
<evidence type="ECO:0000313" key="6">
    <source>
        <dbReference type="WBParaSite" id="ACAC_0000054001-mRNA-1"/>
    </source>
</evidence>
<keyword evidence="5" id="KW-1185">Reference proteome</keyword>
<dbReference type="PANTHER" id="PTHR14490:SF5">
    <property type="entry name" value="PROTEIN KRI1 HOMOLOG"/>
    <property type="match status" value="1"/>
</dbReference>
<proteinExistence type="inferred from homology"/>
<dbReference type="GO" id="GO:0000447">
    <property type="term" value="P:endonucleolytic cleavage in ITS1 to separate SSU-rRNA from 5.8S rRNA and LSU-rRNA from tricistronic rRNA transcript (SSU-rRNA, 5.8S rRNA, LSU-rRNA)"/>
    <property type="evidence" value="ECO:0007669"/>
    <property type="project" value="TreeGrafter"/>
</dbReference>
<name>A0A0K0CTT9_ANGCA</name>
<feature type="compositionally biased region" description="Basic and acidic residues" evidence="3">
    <location>
        <begin position="12"/>
        <end position="33"/>
    </location>
</feature>
<evidence type="ECO:0000313" key="5">
    <source>
        <dbReference type="Proteomes" id="UP000035642"/>
    </source>
</evidence>
<feature type="compositionally biased region" description="Basic and acidic residues" evidence="3">
    <location>
        <begin position="181"/>
        <end position="199"/>
    </location>
</feature>
<dbReference type="PANTHER" id="PTHR14490">
    <property type="entry name" value="ZINC FINGER, ZZ TYPE"/>
    <property type="match status" value="1"/>
</dbReference>
<evidence type="ECO:0000256" key="1">
    <source>
        <dbReference type="ARBA" id="ARBA00007473"/>
    </source>
</evidence>